<evidence type="ECO:0000256" key="2">
    <source>
        <dbReference type="PROSITE-ProRule" id="PRU00169"/>
    </source>
</evidence>
<dbReference type="Pfam" id="PF00072">
    <property type="entry name" value="Response_reg"/>
    <property type="match status" value="1"/>
</dbReference>
<dbReference type="EMBL" id="DSPX01000039">
    <property type="protein sequence ID" value="HGF99789.1"/>
    <property type="molecule type" value="Genomic_DNA"/>
</dbReference>
<dbReference type="GO" id="GO:0000160">
    <property type="term" value="P:phosphorelay signal transduction system"/>
    <property type="evidence" value="ECO:0007669"/>
    <property type="project" value="InterPro"/>
</dbReference>
<dbReference type="InterPro" id="IPR050595">
    <property type="entry name" value="Bact_response_regulator"/>
</dbReference>
<proteinExistence type="predicted"/>
<comment type="caution">
    <text evidence="4">The sequence shown here is derived from an EMBL/GenBank/DDBJ whole genome shotgun (WGS) entry which is preliminary data.</text>
</comment>
<keyword evidence="1 2" id="KW-0597">Phosphoprotein</keyword>
<gene>
    <name evidence="4" type="ORF">ENR15_03740</name>
</gene>
<reference evidence="4" key="1">
    <citation type="journal article" date="2020" name="mSystems">
        <title>Genome- and Community-Level Interaction Insights into Carbon Utilization and Element Cycling Functions of Hydrothermarchaeota in Hydrothermal Sediment.</title>
        <authorList>
            <person name="Zhou Z."/>
            <person name="Liu Y."/>
            <person name="Xu W."/>
            <person name="Pan J."/>
            <person name="Luo Z.H."/>
            <person name="Li M."/>
        </authorList>
    </citation>
    <scope>NUCLEOTIDE SEQUENCE [LARGE SCALE GENOMIC DNA]</scope>
    <source>
        <strain evidence="4">SpSt-374</strain>
    </source>
</reference>
<dbReference type="Gene3D" id="3.40.50.2300">
    <property type="match status" value="1"/>
</dbReference>
<feature type="modified residue" description="4-aspartylphosphate" evidence="2">
    <location>
        <position position="52"/>
    </location>
</feature>
<evidence type="ECO:0000259" key="3">
    <source>
        <dbReference type="PROSITE" id="PS50110"/>
    </source>
</evidence>
<evidence type="ECO:0000313" key="4">
    <source>
        <dbReference type="EMBL" id="HGF99789.1"/>
    </source>
</evidence>
<protein>
    <submittedName>
        <fullName evidence="4">Response regulator</fullName>
    </submittedName>
</protein>
<dbReference type="SMART" id="SM00448">
    <property type="entry name" value="REC"/>
    <property type="match status" value="1"/>
</dbReference>
<dbReference type="PANTHER" id="PTHR44591">
    <property type="entry name" value="STRESS RESPONSE REGULATOR PROTEIN 1"/>
    <property type="match status" value="1"/>
</dbReference>
<dbReference type="SUPFAM" id="SSF52172">
    <property type="entry name" value="CheY-like"/>
    <property type="match status" value="1"/>
</dbReference>
<dbReference type="AlphaFoldDB" id="A0A7C3VMF2"/>
<dbReference type="PROSITE" id="PS50110">
    <property type="entry name" value="RESPONSE_REGULATORY"/>
    <property type="match status" value="1"/>
</dbReference>
<dbReference type="PANTHER" id="PTHR44591:SF23">
    <property type="entry name" value="CHEY SUBFAMILY"/>
    <property type="match status" value="1"/>
</dbReference>
<sequence length="127" mass="14179">MPETILVIEDDYGTRTCLSDFLEDQFIVITAADGARGLQLSREALPDLIICDIDMPYLNGYQVLEQLRADINTANIPFIFLSAHASQDKISLAAQMGADDYLIKPIKLTQLLAIIQSRLKKKQLILV</sequence>
<dbReference type="CDD" id="cd00156">
    <property type="entry name" value="REC"/>
    <property type="match status" value="1"/>
</dbReference>
<evidence type="ECO:0000256" key="1">
    <source>
        <dbReference type="ARBA" id="ARBA00022553"/>
    </source>
</evidence>
<organism evidence="4">
    <name type="scientific">Planktothricoides sp. SpSt-374</name>
    <dbReference type="NCBI Taxonomy" id="2282167"/>
    <lineage>
        <taxon>Bacteria</taxon>
        <taxon>Bacillati</taxon>
        <taxon>Cyanobacteriota</taxon>
        <taxon>Cyanophyceae</taxon>
        <taxon>Oscillatoriophycideae</taxon>
        <taxon>Oscillatoriales</taxon>
        <taxon>Oscillatoriaceae</taxon>
        <taxon>Planktothricoides</taxon>
    </lineage>
</organism>
<dbReference type="InterPro" id="IPR011006">
    <property type="entry name" value="CheY-like_superfamily"/>
</dbReference>
<dbReference type="InterPro" id="IPR001789">
    <property type="entry name" value="Sig_transdc_resp-reg_receiver"/>
</dbReference>
<accession>A0A7C3VMF2</accession>
<name>A0A7C3VMF2_9CYAN</name>
<feature type="domain" description="Response regulatory" evidence="3">
    <location>
        <begin position="4"/>
        <end position="119"/>
    </location>
</feature>